<dbReference type="GO" id="GO:0046872">
    <property type="term" value="F:metal ion binding"/>
    <property type="evidence" value="ECO:0007669"/>
    <property type="project" value="TreeGrafter"/>
</dbReference>
<dbReference type="NCBIfam" id="TIGR01434">
    <property type="entry name" value="glu_cys_ligase"/>
    <property type="match status" value="1"/>
</dbReference>
<evidence type="ECO:0000256" key="7">
    <source>
        <dbReference type="ARBA" id="ARBA00048819"/>
    </source>
</evidence>
<evidence type="ECO:0000256" key="4">
    <source>
        <dbReference type="ARBA" id="ARBA00022684"/>
    </source>
</evidence>
<keyword evidence="12" id="KW-1185">Reference proteome</keyword>
<comment type="catalytic activity">
    <reaction evidence="7 8 9">
        <text>L-cysteine + L-glutamate + ATP = gamma-L-glutamyl-L-cysteine + ADP + phosphate + H(+)</text>
        <dbReference type="Rhea" id="RHEA:13285"/>
        <dbReference type="ChEBI" id="CHEBI:15378"/>
        <dbReference type="ChEBI" id="CHEBI:29985"/>
        <dbReference type="ChEBI" id="CHEBI:30616"/>
        <dbReference type="ChEBI" id="CHEBI:35235"/>
        <dbReference type="ChEBI" id="CHEBI:43474"/>
        <dbReference type="ChEBI" id="CHEBI:58173"/>
        <dbReference type="ChEBI" id="CHEBI:456216"/>
        <dbReference type="EC" id="6.3.2.2"/>
    </reaction>
</comment>
<comment type="pathway">
    <text evidence="1 8 9">Sulfur metabolism; glutathione biosynthesis; glutathione from L-cysteine and L-glutamate: step 1/2.</text>
</comment>
<dbReference type="HAMAP" id="MF_00578">
    <property type="entry name" value="Glu_cys_ligase"/>
    <property type="match status" value="1"/>
</dbReference>
<accession>A0A1E2V641</accession>
<feature type="domain" description="Glutamate--cysteine ligase" evidence="10">
    <location>
        <begin position="10"/>
        <end position="384"/>
    </location>
</feature>
<dbReference type="Gene3D" id="3.30.590.20">
    <property type="match status" value="1"/>
</dbReference>
<dbReference type="GO" id="GO:0004357">
    <property type="term" value="F:glutamate-cysteine ligase activity"/>
    <property type="evidence" value="ECO:0007669"/>
    <property type="project" value="UniProtKB-UniRule"/>
</dbReference>
<evidence type="ECO:0000313" key="11">
    <source>
        <dbReference type="EMBL" id="ODC02451.1"/>
    </source>
</evidence>
<evidence type="ECO:0000256" key="5">
    <source>
        <dbReference type="ARBA" id="ARBA00022741"/>
    </source>
</evidence>
<evidence type="ECO:0000313" key="12">
    <source>
        <dbReference type="Proteomes" id="UP000094291"/>
    </source>
</evidence>
<evidence type="ECO:0000256" key="6">
    <source>
        <dbReference type="ARBA" id="ARBA00022840"/>
    </source>
</evidence>
<dbReference type="SUPFAM" id="SSF55931">
    <property type="entry name" value="Glutamine synthetase/guanido kinase"/>
    <property type="match status" value="1"/>
</dbReference>
<organism evidence="11 12">
    <name type="scientific">Terasakiispira papahanaumokuakeensis</name>
    <dbReference type="NCBI Taxonomy" id="197479"/>
    <lineage>
        <taxon>Bacteria</taxon>
        <taxon>Pseudomonadati</taxon>
        <taxon>Pseudomonadota</taxon>
        <taxon>Gammaproteobacteria</taxon>
        <taxon>Oceanospirillales</taxon>
        <taxon>Terasakiispira</taxon>
    </lineage>
</organism>
<dbReference type="PANTHER" id="PTHR38761:SF1">
    <property type="entry name" value="GLUTAMATE--CYSTEINE LIGASE"/>
    <property type="match status" value="1"/>
</dbReference>
<dbReference type="GO" id="GO:0006750">
    <property type="term" value="P:glutathione biosynthetic process"/>
    <property type="evidence" value="ECO:0007669"/>
    <property type="project" value="UniProtKB-UniRule"/>
</dbReference>
<name>A0A1E2V641_9GAMM</name>
<dbReference type="Pfam" id="PF04262">
    <property type="entry name" value="Glu_cys_ligase"/>
    <property type="match status" value="1"/>
</dbReference>
<protein>
    <recommendedName>
        <fullName evidence="8">Glutamate--cysteine ligase</fullName>
        <ecNumber evidence="8">6.3.2.2</ecNumber>
    </recommendedName>
    <alternativeName>
        <fullName evidence="8">Gamma-ECS</fullName>
        <shortName evidence="8">GCS</shortName>
    </alternativeName>
    <alternativeName>
        <fullName evidence="8">Gamma-glutamylcysteine synthetase</fullName>
    </alternativeName>
</protein>
<proteinExistence type="inferred from homology"/>
<dbReference type="AlphaFoldDB" id="A0A1E2V641"/>
<comment type="similarity">
    <text evidence="2 8">Belongs to the glutamate--cysteine ligase type 1 family. Type 1 subfamily.</text>
</comment>
<dbReference type="UniPathway" id="UPA00142">
    <property type="reaction ID" value="UER00209"/>
</dbReference>
<evidence type="ECO:0000256" key="8">
    <source>
        <dbReference type="HAMAP-Rule" id="MF_00578"/>
    </source>
</evidence>
<evidence type="ECO:0000256" key="1">
    <source>
        <dbReference type="ARBA" id="ARBA00005006"/>
    </source>
</evidence>
<dbReference type="InterPro" id="IPR006334">
    <property type="entry name" value="Glut_cys_ligase"/>
</dbReference>
<evidence type="ECO:0000259" key="10">
    <source>
        <dbReference type="Pfam" id="PF04262"/>
    </source>
</evidence>
<dbReference type="EC" id="6.3.2.2" evidence="8"/>
<reference evidence="11 12" key="1">
    <citation type="submission" date="2016-08" db="EMBL/GenBank/DDBJ databases">
        <authorList>
            <person name="Seilhamer J.J."/>
        </authorList>
    </citation>
    <scope>NUCLEOTIDE SEQUENCE [LARGE SCALE GENOMIC DNA]</scope>
    <source>
        <strain evidence="11 12">PH27A</strain>
    </source>
</reference>
<evidence type="ECO:0000256" key="2">
    <source>
        <dbReference type="ARBA" id="ARBA00008772"/>
    </source>
</evidence>
<dbReference type="EMBL" id="MDTQ01000001">
    <property type="protein sequence ID" value="ODC02451.1"/>
    <property type="molecule type" value="Genomic_DNA"/>
</dbReference>
<dbReference type="Proteomes" id="UP000094291">
    <property type="component" value="Unassembled WGS sequence"/>
</dbReference>
<dbReference type="GO" id="GO:0005829">
    <property type="term" value="C:cytosol"/>
    <property type="evidence" value="ECO:0007669"/>
    <property type="project" value="TreeGrafter"/>
</dbReference>
<dbReference type="PANTHER" id="PTHR38761">
    <property type="entry name" value="GLUTAMATE--CYSTEINE LIGASE"/>
    <property type="match status" value="1"/>
</dbReference>
<gene>
    <name evidence="8" type="primary">gshA</name>
    <name evidence="11" type="ORF">BFW38_01720</name>
</gene>
<keyword evidence="4 8" id="KW-0317">Glutathione biosynthesis</keyword>
<keyword evidence="5 8" id="KW-0547">Nucleotide-binding</keyword>
<dbReference type="InterPro" id="IPR014746">
    <property type="entry name" value="Gln_synth/guanido_kin_cat_dom"/>
</dbReference>
<keyword evidence="6 8" id="KW-0067">ATP-binding</keyword>
<dbReference type="STRING" id="197479.BFW38_01720"/>
<dbReference type="GO" id="GO:0005524">
    <property type="term" value="F:ATP binding"/>
    <property type="evidence" value="ECO:0007669"/>
    <property type="project" value="UniProtKB-KW"/>
</dbReference>
<comment type="caution">
    <text evidence="11">The sequence shown here is derived from an EMBL/GenBank/DDBJ whole genome shotgun (WGS) entry which is preliminary data.</text>
</comment>
<sequence length="545" mass="61084">MVTEQLNSRLQHLSAAARKGLFQQIRRGLEKETLRITPTGRISQRQHPKALGSTLTNPHITTDYSEALMEYITPVDIDRQHTLDFLQDLHRFTFKRLDDNELLWPMSMPCRLDGNDSIRIAEYGTSNVGRMKYVYRRGLDVRYGRIMQAIAGIHYNLSFPDELWPLLAEYAGVAQQDSSAFQSDRYFALIRNFRRHSWLLLYLFGASPVVDQSFLAAHPDHGLEAIGPDTFGLPHATSLRMSDLGYQNEAQSDLHVCFNTLDNYVNTLTQATQTPYGPYQELGVRDAQHQYQQLNTSILQIENEYYSDIRPKRVARSGQKPSEALAHGGVEYIEVRCLDINPFLSGGIDVEQMRFLDVFLLFCLLADSPEISDEECQALDANKLVVARQGRHPETRLSIDGHSLPLATAGHQLCDHLEAIAVLMDQGASIDQGTSIDQETPQADIKTPFQAALAEMRARLDHPERTPSARLVELARTQGHLATGLQLAQAQHDTMGSNPIDQGRGALFAQQAQNSLVEQANIEASDTVDFDTYLADYFGQAVVAS</sequence>
<keyword evidence="3 8" id="KW-0436">Ligase</keyword>
<dbReference type="InterPro" id="IPR007370">
    <property type="entry name" value="Glu_cys_ligase"/>
</dbReference>
<evidence type="ECO:0000256" key="3">
    <source>
        <dbReference type="ARBA" id="ARBA00022598"/>
    </source>
</evidence>
<evidence type="ECO:0000256" key="9">
    <source>
        <dbReference type="RuleBase" id="RU004391"/>
    </source>
</evidence>